<accession>A0A4E0RZ77</accession>
<proteinExistence type="predicted"/>
<evidence type="ECO:0000256" key="1">
    <source>
        <dbReference type="SAM" id="MobiDB-lite"/>
    </source>
</evidence>
<comment type="caution">
    <text evidence="2">The sequence shown here is derived from an EMBL/GenBank/DDBJ whole genome shotgun (WGS) entry which is preliminary data.</text>
</comment>
<keyword evidence="3" id="KW-1185">Reference proteome</keyword>
<reference evidence="2" key="1">
    <citation type="submission" date="2019-03" db="EMBL/GenBank/DDBJ databases">
        <title>Improved annotation for the trematode Fasciola hepatica.</title>
        <authorList>
            <person name="Choi Y.-J."/>
            <person name="Martin J."/>
            <person name="Mitreva M."/>
        </authorList>
    </citation>
    <scope>NUCLEOTIDE SEQUENCE [LARGE SCALE GENOMIC DNA]</scope>
</reference>
<gene>
    <name evidence="2" type="ORF">D915_001204</name>
</gene>
<dbReference type="EMBL" id="JXXN02000290">
    <property type="protein sequence ID" value="THD27897.1"/>
    <property type="molecule type" value="Genomic_DNA"/>
</dbReference>
<feature type="compositionally biased region" description="Polar residues" evidence="1">
    <location>
        <begin position="158"/>
        <end position="171"/>
    </location>
</feature>
<protein>
    <submittedName>
        <fullName evidence="2">Uncharacterized protein</fullName>
    </submittedName>
</protein>
<dbReference type="Proteomes" id="UP000230066">
    <property type="component" value="Unassembled WGS sequence"/>
</dbReference>
<evidence type="ECO:0000313" key="3">
    <source>
        <dbReference type="Proteomes" id="UP000230066"/>
    </source>
</evidence>
<name>A0A4E0RZ77_FASHE</name>
<sequence>MHTLTAPNPDSPKNSVQCIPKKAVTFIRPQSTAPASSVPLTIQIPPRIVRSSSTSSEVDVTTADSWSEVTSSVEPNEDEDAFDQLIGPEQNVSLSSLSKLVRMNSSTIRRYPDQLHLIATPMEIQNPDQPDQSACVIHIYNRLEDVDHTRRSVEKLSVNRSPNRTSPNQSRARQHHTSPVPISSTTINLAHSSDQIHHISSNNPHRNRSQCTGKRKLSHICFCNLHGRILNW</sequence>
<evidence type="ECO:0000313" key="2">
    <source>
        <dbReference type="EMBL" id="THD27897.1"/>
    </source>
</evidence>
<dbReference type="AlphaFoldDB" id="A0A4E0RZ77"/>
<organism evidence="2 3">
    <name type="scientific">Fasciola hepatica</name>
    <name type="common">Liver fluke</name>
    <dbReference type="NCBI Taxonomy" id="6192"/>
    <lineage>
        <taxon>Eukaryota</taxon>
        <taxon>Metazoa</taxon>
        <taxon>Spiralia</taxon>
        <taxon>Lophotrochozoa</taxon>
        <taxon>Platyhelminthes</taxon>
        <taxon>Trematoda</taxon>
        <taxon>Digenea</taxon>
        <taxon>Plagiorchiida</taxon>
        <taxon>Echinostomata</taxon>
        <taxon>Echinostomatoidea</taxon>
        <taxon>Fasciolidae</taxon>
        <taxon>Fasciola</taxon>
    </lineage>
</organism>
<feature type="region of interest" description="Disordered" evidence="1">
    <location>
        <begin position="151"/>
        <end position="184"/>
    </location>
</feature>